<proteinExistence type="predicted"/>
<evidence type="ECO:0000313" key="2">
    <source>
        <dbReference type="EMBL" id="CAK9151519.1"/>
    </source>
</evidence>
<comment type="caution">
    <text evidence="2">The sequence shown here is derived from an EMBL/GenBank/DDBJ whole genome shotgun (WGS) entry which is preliminary data.</text>
</comment>
<accession>A0ABC8S2Z5</accession>
<dbReference type="AlphaFoldDB" id="A0ABC8S2Z5"/>
<sequence length="257" mass="25288">MEVPTESTKGSSNTQRSSGVVTRGVGGIIAKVNKRGGRGGLGARSTCGPKDDLGDAKGLGSTKGSSEASFAKGEALEKDGDTSGHVPGNNKESDIHGLGEHRMTVGTSGAKSVTMSFCNSGSTAKGLGDAGASLGDVRKDVECTGLGGDASNRGFDSINGLDSIGCTSRGVFGRKELGEALGMDVKVGRNPGHISIVLGGANCVLGDASCMLGSVGDSCGLGDTYDALGTDLCDMLGAGSGLGTGGDGSDYEGKQGA</sequence>
<name>A0ABC8S2Z5_9AQUA</name>
<protein>
    <submittedName>
        <fullName evidence="2">Uncharacterized protein</fullName>
    </submittedName>
</protein>
<reference evidence="2 3" key="1">
    <citation type="submission" date="2024-02" db="EMBL/GenBank/DDBJ databases">
        <authorList>
            <person name="Vignale AGUSTIN F."/>
            <person name="Sosa J E."/>
            <person name="Modenutti C."/>
        </authorList>
    </citation>
    <scope>NUCLEOTIDE SEQUENCE [LARGE SCALE GENOMIC DNA]</scope>
</reference>
<evidence type="ECO:0000256" key="1">
    <source>
        <dbReference type="SAM" id="MobiDB-lite"/>
    </source>
</evidence>
<dbReference type="EMBL" id="CAUOFW020002152">
    <property type="protein sequence ID" value="CAK9151519.1"/>
    <property type="molecule type" value="Genomic_DNA"/>
</dbReference>
<feature type="region of interest" description="Disordered" evidence="1">
    <location>
        <begin position="1"/>
        <end position="98"/>
    </location>
</feature>
<organism evidence="2 3">
    <name type="scientific">Ilex paraguariensis</name>
    <name type="common">yerba mate</name>
    <dbReference type="NCBI Taxonomy" id="185542"/>
    <lineage>
        <taxon>Eukaryota</taxon>
        <taxon>Viridiplantae</taxon>
        <taxon>Streptophyta</taxon>
        <taxon>Embryophyta</taxon>
        <taxon>Tracheophyta</taxon>
        <taxon>Spermatophyta</taxon>
        <taxon>Magnoliopsida</taxon>
        <taxon>eudicotyledons</taxon>
        <taxon>Gunneridae</taxon>
        <taxon>Pentapetalae</taxon>
        <taxon>asterids</taxon>
        <taxon>campanulids</taxon>
        <taxon>Aquifoliales</taxon>
        <taxon>Aquifoliaceae</taxon>
        <taxon>Ilex</taxon>
    </lineage>
</organism>
<feature type="compositionally biased region" description="Polar residues" evidence="1">
    <location>
        <begin position="1"/>
        <end position="15"/>
    </location>
</feature>
<evidence type="ECO:0000313" key="3">
    <source>
        <dbReference type="Proteomes" id="UP001642360"/>
    </source>
</evidence>
<gene>
    <name evidence="2" type="ORF">ILEXP_LOCUS19693</name>
</gene>
<dbReference type="Proteomes" id="UP001642360">
    <property type="component" value="Unassembled WGS sequence"/>
</dbReference>
<keyword evidence="3" id="KW-1185">Reference proteome</keyword>